<dbReference type="PATRIC" id="fig|28128.5.peg.1603"/>
<feature type="transmembrane region" description="Helical" evidence="1">
    <location>
        <begin position="38"/>
        <end position="58"/>
    </location>
</feature>
<evidence type="ECO:0000313" key="3">
    <source>
        <dbReference type="Proteomes" id="UP000070533"/>
    </source>
</evidence>
<dbReference type="STRING" id="28128.HMPREF3226_01564"/>
<dbReference type="AlphaFoldDB" id="A0A133Q720"/>
<protein>
    <submittedName>
        <fullName evidence="2">Uncharacterized protein</fullName>
    </submittedName>
</protein>
<sequence length="59" mass="6480">MALMVFNCDCWLLHAVSEMECSAKKTLASPSDVNVPEIFYLIFSFLIPLSLAALSDGIL</sequence>
<name>A0A133Q720_9BACT</name>
<reference evidence="3" key="1">
    <citation type="submission" date="2016-01" db="EMBL/GenBank/DDBJ databases">
        <authorList>
            <person name="Mitreva M."/>
            <person name="Pepin K.H."/>
            <person name="Mihindukulasuriya K.A."/>
            <person name="Fulton R."/>
            <person name="Fronick C."/>
            <person name="O'Laughlin M."/>
            <person name="Miner T."/>
            <person name="Herter B."/>
            <person name="Rosa B.A."/>
            <person name="Cordes M."/>
            <person name="Tomlinson C."/>
            <person name="Wollam A."/>
            <person name="Palsikar V.B."/>
            <person name="Mardis E.R."/>
            <person name="Wilson R.K."/>
        </authorList>
    </citation>
    <scope>NUCLEOTIDE SEQUENCE [LARGE SCALE GENOMIC DNA]</scope>
    <source>
        <strain evidence="3">MJR7716</strain>
    </source>
</reference>
<keyword evidence="1" id="KW-0812">Transmembrane</keyword>
<organism evidence="2 3">
    <name type="scientific">Prevotella corporis</name>
    <dbReference type="NCBI Taxonomy" id="28128"/>
    <lineage>
        <taxon>Bacteria</taxon>
        <taxon>Pseudomonadati</taxon>
        <taxon>Bacteroidota</taxon>
        <taxon>Bacteroidia</taxon>
        <taxon>Bacteroidales</taxon>
        <taxon>Prevotellaceae</taxon>
        <taxon>Prevotella</taxon>
    </lineage>
</organism>
<gene>
    <name evidence="2" type="ORF">HMPREF3226_01564</name>
</gene>
<proteinExistence type="predicted"/>
<evidence type="ECO:0000256" key="1">
    <source>
        <dbReference type="SAM" id="Phobius"/>
    </source>
</evidence>
<keyword evidence="3" id="KW-1185">Reference proteome</keyword>
<dbReference type="EMBL" id="LRQG01000109">
    <property type="protein sequence ID" value="KXA38603.1"/>
    <property type="molecule type" value="Genomic_DNA"/>
</dbReference>
<accession>A0A133Q720</accession>
<keyword evidence="1" id="KW-1133">Transmembrane helix</keyword>
<dbReference type="Proteomes" id="UP000070533">
    <property type="component" value="Unassembled WGS sequence"/>
</dbReference>
<comment type="caution">
    <text evidence="2">The sequence shown here is derived from an EMBL/GenBank/DDBJ whole genome shotgun (WGS) entry which is preliminary data.</text>
</comment>
<evidence type="ECO:0000313" key="2">
    <source>
        <dbReference type="EMBL" id="KXA38603.1"/>
    </source>
</evidence>
<keyword evidence="1" id="KW-0472">Membrane</keyword>